<dbReference type="RefSeq" id="WP_202829163.1">
    <property type="nucleotide sequence ID" value="NZ_JAEUXJ010000039.1"/>
</dbReference>
<accession>A0ABS1VCL9</accession>
<feature type="domain" description="Resolvase/invertase-type recombinase catalytic" evidence="3">
    <location>
        <begin position="6"/>
        <end position="134"/>
    </location>
</feature>
<dbReference type="InterPro" id="IPR006119">
    <property type="entry name" value="Resolv_N"/>
</dbReference>
<keyword evidence="2" id="KW-0233">DNA recombination</keyword>
<evidence type="ECO:0000256" key="2">
    <source>
        <dbReference type="ARBA" id="ARBA00023172"/>
    </source>
</evidence>
<dbReference type="InterPro" id="IPR046789">
    <property type="entry name" value="HTH_62"/>
</dbReference>
<keyword evidence="5" id="KW-1185">Reference proteome</keyword>
<keyword evidence="1" id="KW-0238">DNA-binding</keyword>
<dbReference type="SMART" id="SM00857">
    <property type="entry name" value="Resolvase"/>
    <property type="match status" value="1"/>
</dbReference>
<organism evidence="4 5">
    <name type="scientific">Belnapia mucosa</name>
    <dbReference type="NCBI Taxonomy" id="2804532"/>
    <lineage>
        <taxon>Bacteria</taxon>
        <taxon>Pseudomonadati</taxon>
        <taxon>Pseudomonadota</taxon>
        <taxon>Alphaproteobacteria</taxon>
        <taxon>Acetobacterales</taxon>
        <taxon>Roseomonadaceae</taxon>
        <taxon>Belnapia</taxon>
    </lineage>
</organism>
<evidence type="ECO:0000313" key="4">
    <source>
        <dbReference type="EMBL" id="MBL6459431.1"/>
    </source>
</evidence>
<dbReference type="Pfam" id="PF20552">
    <property type="entry name" value="HTH_62"/>
    <property type="match status" value="1"/>
</dbReference>
<dbReference type="PANTHER" id="PTHR30461">
    <property type="entry name" value="DNA-INVERTASE FROM LAMBDOID PROPHAGE"/>
    <property type="match status" value="1"/>
</dbReference>
<name>A0ABS1VCL9_9PROT</name>
<dbReference type="PANTHER" id="PTHR30461:SF2">
    <property type="entry name" value="SERINE RECOMBINASE PINE-RELATED"/>
    <property type="match status" value="1"/>
</dbReference>
<proteinExistence type="predicted"/>
<dbReference type="Gene3D" id="3.40.50.1390">
    <property type="entry name" value="Resolvase, N-terminal catalytic domain"/>
    <property type="match status" value="1"/>
</dbReference>
<dbReference type="CDD" id="cd00338">
    <property type="entry name" value="Ser_Recombinase"/>
    <property type="match status" value="1"/>
</dbReference>
<dbReference type="Pfam" id="PF00239">
    <property type="entry name" value="Resolvase"/>
    <property type="match status" value="1"/>
</dbReference>
<dbReference type="InterPro" id="IPR050639">
    <property type="entry name" value="SSR_resolvase"/>
</dbReference>
<protein>
    <submittedName>
        <fullName evidence="4">Recombinase family protein</fullName>
    </submittedName>
</protein>
<evidence type="ECO:0000313" key="5">
    <source>
        <dbReference type="Proteomes" id="UP000606490"/>
    </source>
</evidence>
<reference evidence="4 5" key="1">
    <citation type="submission" date="2021-01" db="EMBL/GenBank/DDBJ databases">
        <title>Belnapia mucosa sp. nov. and Belnapia arida sp. nov., isolated from the Tabernas Desert (Almeria, Spain).</title>
        <authorList>
            <person name="Molina-Menor E."/>
            <person name="Vidal-Verdu A."/>
            <person name="Calonge A."/>
            <person name="Satari L."/>
            <person name="Pereto Magraner J."/>
            <person name="Porcar Miralles M."/>
        </authorList>
    </citation>
    <scope>NUCLEOTIDE SEQUENCE [LARGE SCALE GENOMIC DNA]</scope>
    <source>
        <strain evidence="4 5">T6</strain>
    </source>
</reference>
<sequence>MAAGRFTAYRWVSTAQQQAVRDFLNDSDWTLLAEFTEVESGRRADRPELAKALAACRLHRAVLVIAKLDCLSRNAAFLLNLRDAGVELVCADMPGANRLTVEVMVMALVAEDEAQIISARTQAALAATKARGKVLSGARAGGAERARRIAAKGTAAIQAKATAWSRELKPTLLELFAAGITEHRAIARALTEYGVLAARGRPWSHVQVAAQLRRLGTLAALREAA</sequence>
<dbReference type="EMBL" id="JAEUXJ010000039">
    <property type="protein sequence ID" value="MBL6459431.1"/>
    <property type="molecule type" value="Genomic_DNA"/>
</dbReference>
<gene>
    <name evidence="4" type="ORF">JMJ55_29385</name>
</gene>
<comment type="caution">
    <text evidence="4">The sequence shown here is derived from an EMBL/GenBank/DDBJ whole genome shotgun (WGS) entry which is preliminary data.</text>
</comment>
<dbReference type="SUPFAM" id="SSF53041">
    <property type="entry name" value="Resolvase-like"/>
    <property type="match status" value="1"/>
</dbReference>
<evidence type="ECO:0000256" key="1">
    <source>
        <dbReference type="ARBA" id="ARBA00023125"/>
    </source>
</evidence>
<dbReference type="InterPro" id="IPR036162">
    <property type="entry name" value="Resolvase-like_N_sf"/>
</dbReference>
<dbReference type="Proteomes" id="UP000606490">
    <property type="component" value="Unassembled WGS sequence"/>
</dbReference>
<evidence type="ECO:0000259" key="3">
    <source>
        <dbReference type="SMART" id="SM00857"/>
    </source>
</evidence>